<accession>A0AAW8DH86</accession>
<name>A0AAW8DH86_9MICC</name>
<dbReference type="EMBL" id="JAUSTF010000004">
    <property type="protein sequence ID" value="MDQ0181057.1"/>
    <property type="molecule type" value="Genomic_DNA"/>
</dbReference>
<gene>
    <name evidence="1" type="ORF">J2S90_001469</name>
    <name evidence="2" type="ORF">J2S93_002484</name>
</gene>
<sequence length="272" mass="29862">MVLTGPWTPEAAEAVRDGHVDRLVLNYALGFTEPSLDFLEGLPLRELVILAPQLSDLEPVHTLAPTLQALHVSTNSTLKLDLGRLPRLQELAAAWPQVVSSIDALAGLRVAFLRGYQPTDLRPLAPLTGLTDLVMKDRPKIKSLVGLSTLSSLRLLGIYLAKDLADVEDLDGRSAIEDLALESCRKIQRLDALAGCTGLRRLNLSECGDLASLAPIRALTKLEQVSMFGSTKIKDDDLEPLLALPRLRQLRMQSRRSYRPSLEEIQALLPRA</sequence>
<evidence type="ECO:0000313" key="2">
    <source>
        <dbReference type="EMBL" id="MDQ0181057.1"/>
    </source>
</evidence>
<dbReference type="SUPFAM" id="SSF52058">
    <property type="entry name" value="L domain-like"/>
    <property type="match status" value="1"/>
</dbReference>
<comment type="caution">
    <text evidence="1">The sequence shown here is derived from an EMBL/GenBank/DDBJ whole genome shotgun (WGS) entry which is preliminary data.</text>
</comment>
<dbReference type="Proteomes" id="UP001242995">
    <property type="component" value="Unassembled WGS sequence"/>
</dbReference>
<evidence type="ECO:0000313" key="4">
    <source>
        <dbReference type="Proteomes" id="UP001242995"/>
    </source>
</evidence>
<evidence type="ECO:0000313" key="1">
    <source>
        <dbReference type="EMBL" id="MDP9904514.1"/>
    </source>
</evidence>
<protein>
    <submittedName>
        <fullName evidence="1">Leucine-rich repeat (LRR) protein</fullName>
    </submittedName>
</protein>
<proteinExistence type="predicted"/>
<dbReference type="RefSeq" id="WP_306960252.1">
    <property type="nucleotide sequence ID" value="NZ_JAUSRG010000003.1"/>
</dbReference>
<dbReference type="AlphaFoldDB" id="A0AAW8DH86"/>
<dbReference type="Proteomes" id="UP001230951">
    <property type="component" value="Unassembled WGS sequence"/>
</dbReference>
<reference evidence="1 3" key="1">
    <citation type="submission" date="2023-07" db="EMBL/GenBank/DDBJ databases">
        <title>Sorghum-associated microbial communities from plants grown in Nebraska, USA.</title>
        <authorList>
            <person name="Schachtman D."/>
        </authorList>
    </citation>
    <scope>NUCLEOTIDE SEQUENCE</scope>
    <source>
        <strain evidence="1">DS1006</strain>
        <strain evidence="2 3">DS1016</strain>
    </source>
</reference>
<organism evidence="1 4">
    <name type="scientific">Arthrobacter bambusae</name>
    <dbReference type="NCBI Taxonomy" id="1338426"/>
    <lineage>
        <taxon>Bacteria</taxon>
        <taxon>Bacillati</taxon>
        <taxon>Actinomycetota</taxon>
        <taxon>Actinomycetes</taxon>
        <taxon>Micrococcales</taxon>
        <taxon>Micrococcaceae</taxon>
        <taxon>Arthrobacter</taxon>
    </lineage>
</organism>
<dbReference type="Gene3D" id="3.80.10.10">
    <property type="entry name" value="Ribonuclease Inhibitor"/>
    <property type="match status" value="1"/>
</dbReference>
<keyword evidence="3" id="KW-1185">Reference proteome</keyword>
<evidence type="ECO:0000313" key="3">
    <source>
        <dbReference type="Proteomes" id="UP001230951"/>
    </source>
</evidence>
<dbReference type="EMBL" id="JAUSRG010000003">
    <property type="protein sequence ID" value="MDP9904514.1"/>
    <property type="molecule type" value="Genomic_DNA"/>
</dbReference>
<dbReference type="InterPro" id="IPR032675">
    <property type="entry name" value="LRR_dom_sf"/>
</dbReference>